<keyword evidence="3" id="KW-0963">Cytoplasm</keyword>
<dbReference type="GO" id="GO:0051301">
    <property type="term" value="P:cell division"/>
    <property type="evidence" value="ECO:0007669"/>
    <property type="project" value="UniProtKB-KW"/>
</dbReference>
<name>A0A0P1MVY5_9BACT</name>
<dbReference type="PANTHER" id="PTHR35794:SF2">
    <property type="entry name" value="CELL DIVISION PROTEIN DIVIVA"/>
    <property type="match status" value="1"/>
</dbReference>
<evidence type="ECO:0000256" key="4">
    <source>
        <dbReference type="ARBA" id="ARBA00022618"/>
    </source>
</evidence>
<evidence type="ECO:0000256" key="3">
    <source>
        <dbReference type="ARBA" id="ARBA00022490"/>
    </source>
</evidence>
<dbReference type="EMBL" id="CZVW01000007">
    <property type="protein sequence ID" value="CUT00218.1"/>
    <property type="molecule type" value="Genomic_DNA"/>
</dbReference>
<dbReference type="PANTHER" id="PTHR35794">
    <property type="entry name" value="CELL DIVISION PROTEIN DIVIVA"/>
    <property type="match status" value="1"/>
</dbReference>
<evidence type="ECO:0000256" key="2">
    <source>
        <dbReference type="ARBA" id="ARBA00009008"/>
    </source>
</evidence>
<proteinExistence type="inferred from homology"/>
<keyword evidence="4 8" id="KW-0132">Cell division</keyword>
<evidence type="ECO:0000256" key="1">
    <source>
        <dbReference type="ARBA" id="ARBA00004496"/>
    </source>
</evidence>
<feature type="coiled-coil region" evidence="7">
    <location>
        <begin position="22"/>
        <end position="131"/>
    </location>
</feature>
<comment type="subcellular location">
    <subcellularLocation>
        <location evidence="1">Cytoplasm</location>
    </subcellularLocation>
</comment>
<evidence type="ECO:0000313" key="8">
    <source>
        <dbReference type="EMBL" id="CUT00218.1"/>
    </source>
</evidence>
<keyword evidence="5 7" id="KW-0175">Coiled coil</keyword>
<comment type="similarity">
    <text evidence="2">Belongs to the DivIVA family.</text>
</comment>
<keyword evidence="6" id="KW-0131">Cell cycle</keyword>
<dbReference type="Proteomes" id="UP000199197">
    <property type="component" value="Unassembled WGS sequence"/>
</dbReference>
<evidence type="ECO:0000256" key="5">
    <source>
        <dbReference type="ARBA" id="ARBA00023054"/>
    </source>
</evidence>
<keyword evidence="9" id="KW-1185">Reference proteome</keyword>
<gene>
    <name evidence="8" type="ORF">JGI23_00811</name>
</gene>
<dbReference type="InterPro" id="IPR019933">
    <property type="entry name" value="DivIVA_domain"/>
</dbReference>
<evidence type="ECO:0000313" key="9">
    <source>
        <dbReference type="Proteomes" id="UP000199197"/>
    </source>
</evidence>
<dbReference type="NCBIfam" id="TIGR03544">
    <property type="entry name" value="DivI1A_domain"/>
    <property type="match status" value="1"/>
</dbReference>
<protein>
    <submittedName>
        <fullName evidence="8">Cell division initiation protein</fullName>
    </submittedName>
</protein>
<dbReference type="InterPro" id="IPR007793">
    <property type="entry name" value="DivIVA_fam"/>
</dbReference>
<sequence length="173" mass="20367">MKFTPLAIKKQQFRKSFRGYNVEEVRVYLEMLASEYENLLQENKELKEKIAMLETEVSTYKQIERNLHLAVTQAQETATKTLENAKKQAELIIQEAELKAKETIDRAKLELAKIENEVQFLKLEKERILKELKNFLSSELEKLNLVEPATKQETKEKIEEKIKLDDIIKNLDQ</sequence>
<organism evidence="8 9">
    <name type="scientific">Candidatus Chryseopegocella kryptomonas</name>
    <dbReference type="NCBI Taxonomy" id="1633643"/>
    <lineage>
        <taxon>Bacteria</taxon>
        <taxon>Pseudomonadati</taxon>
        <taxon>Candidatus Kryptoniota</taxon>
        <taxon>Candidatus Chryseopegocella</taxon>
    </lineage>
</organism>
<accession>A0A0P1MVY5</accession>
<evidence type="ECO:0000256" key="7">
    <source>
        <dbReference type="SAM" id="Coils"/>
    </source>
</evidence>
<dbReference type="AlphaFoldDB" id="A0A0P1MVY5"/>
<dbReference type="RefSeq" id="WP_092348888.1">
    <property type="nucleotide sequence ID" value="NZ_CZVW01000007.1"/>
</dbReference>
<dbReference type="Gene3D" id="6.10.250.660">
    <property type="match status" value="1"/>
</dbReference>
<evidence type="ECO:0000256" key="6">
    <source>
        <dbReference type="ARBA" id="ARBA00023306"/>
    </source>
</evidence>
<dbReference type="OrthoDB" id="9815492at2"/>
<dbReference type="GO" id="GO:0005737">
    <property type="term" value="C:cytoplasm"/>
    <property type="evidence" value="ECO:0007669"/>
    <property type="project" value="UniProtKB-SubCell"/>
</dbReference>
<dbReference type="Pfam" id="PF05103">
    <property type="entry name" value="DivIVA"/>
    <property type="match status" value="1"/>
</dbReference>
<reference evidence="9" key="1">
    <citation type="submission" date="2015-11" db="EMBL/GenBank/DDBJ databases">
        <authorList>
            <person name="Varghese N."/>
        </authorList>
    </citation>
    <scope>NUCLEOTIDE SEQUENCE [LARGE SCALE GENOMIC DNA]</scope>
    <source>
        <strain evidence="9">JGI-23</strain>
    </source>
</reference>